<accession>A0A1R3S318</accession>
<sequence length="621" mass="69172">MLIPHRIDSIHFTMWLSIASALLLATSAFSHATSLNHSYINPILPGWHSDPTCAHVPEQGTFFCATSTFIAYPGLPIYASKDLQSWKLASNVFNRPAQIPDLRDTTGQQGGIYAPTLRYRNGTFYLIVSYLGPETKGLLFTTTDPYSDSAWSDPLVFDVQGIDPDIFWDDDGTVYVTSANSGSTSGNHIEQYSLDLDTGETGPIHYLWNGTGGASPEGPHMFRKDGYYYLMIAEGGTELGHSEMIARSRNRTGPWEPYPRNPLLTNRNTTQYFQTVGHADLFQDGSGHWWAVALSTRSGPAWKNYPMGRETVLAPAVWDEGEWPAVHPVRGELRGPLPPRNKNISLGEGDWIDQPDMVDFTPGSSIPEHFVYWRYPNTDDFAISPQGHPNTLELRPSFYNLTGTAAFQPNDSLSLIMRRQTDTLFTYSVDIFFDPTVTDEEAGVTVFLTQDQHIDLGIVLLSSEDQTNLAFRFRVEGRGNYEGPLPGRTVSVPKAWQGESIRLEIQAINDTTYAFAAAPSNNPNQRNMIGYADTRIVSGGTGPFTGSLVGAYATKNGGSGSTPAYVSRWRYEGQGQKIDYDRIVPSYGDAEDYNAQIYWYGRDEWTESTFIKADLIEYCYP</sequence>
<dbReference type="GO" id="GO:0005975">
    <property type="term" value="P:carbohydrate metabolic process"/>
    <property type="evidence" value="ECO:0007669"/>
    <property type="project" value="InterPro"/>
</dbReference>
<evidence type="ECO:0000256" key="7">
    <source>
        <dbReference type="SAM" id="SignalP"/>
    </source>
</evidence>
<dbReference type="Gene3D" id="2.115.10.20">
    <property type="entry name" value="Glycosyl hydrolase domain, family 43"/>
    <property type="match status" value="1"/>
</dbReference>
<dbReference type="SUPFAM" id="SSF49899">
    <property type="entry name" value="Concanavalin A-like lectins/glucanases"/>
    <property type="match status" value="1"/>
</dbReference>
<feature type="active site" description="Proton acceptor" evidence="5">
    <location>
        <position position="50"/>
    </location>
</feature>
<feature type="site" description="Important for catalytic activity, responsible for pKa modulation of the active site Glu and correct orientation of both the proton donor and substrate" evidence="6">
    <location>
        <position position="163"/>
    </location>
</feature>
<proteinExistence type="inferred from homology"/>
<dbReference type="EMBL" id="KV907493">
    <property type="protein sequence ID" value="OOG01082.1"/>
    <property type="molecule type" value="Genomic_DNA"/>
</dbReference>
<feature type="signal peptide" evidence="7">
    <location>
        <begin position="1"/>
        <end position="32"/>
    </location>
</feature>
<dbReference type="Pfam" id="PF04616">
    <property type="entry name" value="Glyco_hydro_43"/>
    <property type="match status" value="1"/>
</dbReference>
<dbReference type="PANTHER" id="PTHR42812">
    <property type="entry name" value="BETA-XYLOSIDASE"/>
    <property type="match status" value="1"/>
</dbReference>
<dbReference type="PANTHER" id="PTHR42812:SF17">
    <property type="entry name" value="BETA-XYLOSIDASE C-TERMINAL CONCANAVALIN A-LIKE DOMAIN-CONTAINING PROTEIN-RELATED"/>
    <property type="match status" value="1"/>
</dbReference>
<evidence type="ECO:0000256" key="2">
    <source>
        <dbReference type="ARBA" id="ARBA00022729"/>
    </source>
</evidence>
<keyword evidence="3 9" id="KW-0378">Hydrolase</keyword>
<protein>
    <submittedName>
        <fullName evidence="9">Glycoside hydrolase family 43 protein</fullName>
    </submittedName>
</protein>
<dbReference type="GO" id="GO:0004553">
    <property type="term" value="F:hydrolase activity, hydrolyzing O-glycosyl compounds"/>
    <property type="evidence" value="ECO:0007669"/>
    <property type="project" value="InterPro"/>
</dbReference>
<dbReference type="Proteomes" id="UP000188318">
    <property type="component" value="Unassembled WGS sequence"/>
</dbReference>
<dbReference type="OMA" id="FYLITAW"/>
<evidence type="ECO:0000313" key="9">
    <source>
        <dbReference type="EMBL" id="OOG01082.1"/>
    </source>
</evidence>
<organism evidence="9 10">
    <name type="scientific">Aspergillus carbonarius (strain ITEM 5010)</name>
    <dbReference type="NCBI Taxonomy" id="602072"/>
    <lineage>
        <taxon>Eukaryota</taxon>
        <taxon>Fungi</taxon>
        <taxon>Dikarya</taxon>
        <taxon>Ascomycota</taxon>
        <taxon>Pezizomycotina</taxon>
        <taxon>Eurotiomycetes</taxon>
        <taxon>Eurotiomycetidae</taxon>
        <taxon>Eurotiales</taxon>
        <taxon>Aspergillaceae</taxon>
        <taxon>Aspergillus</taxon>
        <taxon>Aspergillus subgen. Circumdati</taxon>
    </lineage>
</organism>
<dbReference type="InterPro" id="IPR023296">
    <property type="entry name" value="Glyco_hydro_beta-prop_sf"/>
</dbReference>
<name>A0A1R3S318_ASPC5</name>
<evidence type="ECO:0000256" key="1">
    <source>
        <dbReference type="ARBA" id="ARBA00009865"/>
    </source>
</evidence>
<dbReference type="Gene3D" id="2.60.120.200">
    <property type="match status" value="1"/>
</dbReference>
<dbReference type="VEuPathDB" id="FungiDB:ASPCADRAFT_126085"/>
<keyword evidence="4" id="KW-0326">Glycosidase</keyword>
<feature type="domain" description="Beta-xylosidase C-terminal Concanavalin A-like" evidence="8">
    <location>
        <begin position="391"/>
        <end position="572"/>
    </location>
</feature>
<dbReference type="InterPro" id="IPR006710">
    <property type="entry name" value="Glyco_hydro_43"/>
</dbReference>
<dbReference type="Pfam" id="PF17851">
    <property type="entry name" value="GH43_C2"/>
    <property type="match status" value="1"/>
</dbReference>
<evidence type="ECO:0000256" key="5">
    <source>
        <dbReference type="PIRSR" id="PIRSR606710-1"/>
    </source>
</evidence>
<evidence type="ECO:0000256" key="6">
    <source>
        <dbReference type="PIRSR" id="PIRSR606710-2"/>
    </source>
</evidence>
<feature type="chain" id="PRO_5013204139" evidence="7">
    <location>
        <begin position="33"/>
        <end position="621"/>
    </location>
</feature>
<keyword evidence="10" id="KW-1185">Reference proteome</keyword>
<gene>
    <name evidence="9" type="ORF">ASPCADRAFT_126085</name>
</gene>
<reference evidence="10" key="1">
    <citation type="journal article" date="2017" name="Genome Biol.">
        <title>Comparative genomics reveals high biological diversity and specific adaptations in the industrially and medically important fungal genus Aspergillus.</title>
        <authorList>
            <person name="de Vries R.P."/>
            <person name="Riley R."/>
            <person name="Wiebenga A."/>
            <person name="Aguilar-Osorio G."/>
            <person name="Amillis S."/>
            <person name="Uchima C.A."/>
            <person name="Anderluh G."/>
            <person name="Asadollahi M."/>
            <person name="Askin M."/>
            <person name="Barry K."/>
            <person name="Battaglia E."/>
            <person name="Bayram O."/>
            <person name="Benocci T."/>
            <person name="Braus-Stromeyer S.A."/>
            <person name="Caldana C."/>
            <person name="Canovas D."/>
            <person name="Cerqueira G.C."/>
            <person name="Chen F."/>
            <person name="Chen W."/>
            <person name="Choi C."/>
            <person name="Clum A."/>
            <person name="Dos Santos R.A."/>
            <person name="Damasio A.R."/>
            <person name="Diallinas G."/>
            <person name="Emri T."/>
            <person name="Fekete E."/>
            <person name="Flipphi M."/>
            <person name="Freyberg S."/>
            <person name="Gallo A."/>
            <person name="Gournas C."/>
            <person name="Habgood R."/>
            <person name="Hainaut M."/>
            <person name="Harispe M.L."/>
            <person name="Henrissat B."/>
            <person name="Hilden K.S."/>
            <person name="Hope R."/>
            <person name="Hossain A."/>
            <person name="Karabika E."/>
            <person name="Karaffa L."/>
            <person name="Karanyi Z."/>
            <person name="Krasevec N."/>
            <person name="Kuo A."/>
            <person name="Kusch H."/>
            <person name="LaButti K."/>
            <person name="Lagendijk E.L."/>
            <person name="Lapidus A."/>
            <person name="Levasseur A."/>
            <person name="Lindquist E."/>
            <person name="Lipzen A."/>
            <person name="Logrieco A.F."/>
            <person name="MacCabe A."/>
            <person name="Maekelae M.R."/>
            <person name="Malavazi I."/>
            <person name="Melin P."/>
            <person name="Meyer V."/>
            <person name="Mielnichuk N."/>
            <person name="Miskei M."/>
            <person name="Molnar A.P."/>
            <person name="Mule G."/>
            <person name="Ngan C.Y."/>
            <person name="Orejas M."/>
            <person name="Orosz E."/>
            <person name="Ouedraogo J.P."/>
            <person name="Overkamp K.M."/>
            <person name="Park H.-S."/>
            <person name="Perrone G."/>
            <person name="Piumi F."/>
            <person name="Punt P.J."/>
            <person name="Ram A.F."/>
            <person name="Ramon A."/>
            <person name="Rauscher S."/>
            <person name="Record E."/>
            <person name="Riano-Pachon D.M."/>
            <person name="Robert V."/>
            <person name="Roehrig J."/>
            <person name="Ruller R."/>
            <person name="Salamov A."/>
            <person name="Salih N.S."/>
            <person name="Samson R.A."/>
            <person name="Sandor E."/>
            <person name="Sanguinetti M."/>
            <person name="Schuetze T."/>
            <person name="Sepcic K."/>
            <person name="Shelest E."/>
            <person name="Sherlock G."/>
            <person name="Sophianopoulou V."/>
            <person name="Squina F.M."/>
            <person name="Sun H."/>
            <person name="Susca A."/>
            <person name="Todd R.B."/>
            <person name="Tsang A."/>
            <person name="Unkles S.E."/>
            <person name="van de Wiele N."/>
            <person name="van Rossen-Uffink D."/>
            <person name="Oliveira J.V."/>
            <person name="Vesth T.C."/>
            <person name="Visser J."/>
            <person name="Yu J.-H."/>
            <person name="Zhou M."/>
            <person name="Andersen M.R."/>
            <person name="Archer D.B."/>
            <person name="Baker S.E."/>
            <person name="Benoit I."/>
            <person name="Brakhage A.A."/>
            <person name="Braus G.H."/>
            <person name="Fischer R."/>
            <person name="Frisvad J.C."/>
            <person name="Goldman G.H."/>
            <person name="Houbraken J."/>
            <person name="Oakley B."/>
            <person name="Pocsi I."/>
            <person name="Scazzocchio C."/>
            <person name="Seiboth B."/>
            <person name="vanKuyk P.A."/>
            <person name="Wortman J."/>
            <person name="Dyer P.S."/>
            <person name="Grigoriev I.V."/>
        </authorList>
    </citation>
    <scope>NUCLEOTIDE SEQUENCE [LARGE SCALE GENOMIC DNA]</scope>
    <source>
        <strain evidence="10">ITEM 5010</strain>
    </source>
</reference>
<dbReference type="CDD" id="cd18833">
    <property type="entry name" value="GH43_PcXyl-like"/>
    <property type="match status" value="1"/>
</dbReference>
<dbReference type="InterPro" id="IPR051795">
    <property type="entry name" value="Glycosyl_Hydrlase_43"/>
</dbReference>
<evidence type="ECO:0000313" key="10">
    <source>
        <dbReference type="Proteomes" id="UP000188318"/>
    </source>
</evidence>
<evidence type="ECO:0000256" key="4">
    <source>
        <dbReference type="ARBA" id="ARBA00023295"/>
    </source>
</evidence>
<dbReference type="InterPro" id="IPR041542">
    <property type="entry name" value="GH43_C2"/>
</dbReference>
<dbReference type="SUPFAM" id="SSF75005">
    <property type="entry name" value="Arabinanase/levansucrase/invertase"/>
    <property type="match status" value="1"/>
</dbReference>
<dbReference type="InterPro" id="IPR013320">
    <property type="entry name" value="ConA-like_dom_sf"/>
</dbReference>
<keyword evidence="2 7" id="KW-0732">Signal</keyword>
<dbReference type="STRING" id="602072.A0A1R3S318"/>
<comment type="similarity">
    <text evidence="1">Belongs to the glycosyl hydrolase 43 family.</text>
</comment>
<evidence type="ECO:0000256" key="3">
    <source>
        <dbReference type="ARBA" id="ARBA00022801"/>
    </source>
</evidence>
<dbReference type="OrthoDB" id="408373at2759"/>
<evidence type="ECO:0000259" key="8">
    <source>
        <dbReference type="Pfam" id="PF17851"/>
    </source>
</evidence>
<feature type="active site" description="Proton donor" evidence="5">
    <location>
        <position position="217"/>
    </location>
</feature>
<dbReference type="AlphaFoldDB" id="A0A1R3S318"/>